<dbReference type="EMBL" id="JASZZN010000006">
    <property type="protein sequence ID" value="MDM4015761.1"/>
    <property type="molecule type" value="Genomic_DNA"/>
</dbReference>
<evidence type="ECO:0000313" key="7">
    <source>
        <dbReference type="EMBL" id="MDM4015761.1"/>
    </source>
</evidence>
<comment type="subcellular location">
    <subcellularLocation>
        <location evidence="1">Membrane</location>
        <topology evidence="1">Multi-pass membrane protein</topology>
    </subcellularLocation>
</comment>
<keyword evidence="8" id="KW-1185">Reference proteome</keyword>
<reference evidence="7 8" key="1">
    <citation type="submission" date="2023-06" db="EMBL/GenBank/DDBJ databases">
        <title>Roseiconus lacunae JC819 isolated from Gulf of Mannar region, Tamil Nadu.</title>
        <authorList>
            <person name="Pk S."/>
            <person name="Ch S."/>
            <person name="Ch V.R."/>
        </authorList>
    </citation>
    <scope>NUCLEOTIDE SEQUENCE [LARGE SCALE GENOMIC DNA]</scope>
    <source>
        <strain evidence="7 8">JC819</strain>
    </source>
</reference>
<evidence type="ECO:0000256" key="2">
    <source>
        <dbReference type="ARBA" id="ARBA00022692"/>
    </source>
</evidence>
<dbReference type="Pfam" id="PF09685">
    <property type="entry name" value="MamF_MmsF"/>
    <property type="match status" value="1"/>
</dbReference>
<dbReference type="InterPro" id="IPR019109">
    <property type="entry name" value="MamF_MmsF"/>
</dbReference>
<comment type="caution">
    <text evidence="7">The sequence shown here is derived from an EMBL/GenBank/DDBJ whole genome shotgun (WGS) entry which is preliminary data.</text>
</comment>
<keyword evidence="3 5" id="KW-1133">Transmembrane helix</keyword>
<feature type="transmembrane region" description="Helical" evidence="5">
    <location>
        <begin position="117"/>
        <end position="150"/>
    </location>
</feature>
<proteinExistence type="predicted"/>
<keyword evidence="4 5" id="KW-0472">Membrane</keyword>
<dbReference type="RefSeq" id="WP_160149565.1">
    <property type="nucleotide sequence ID" value="NZ_CP141221.1"/>
</dbReference>
<feature type="domain" description="SHOCT" evidence="6">
    <location>
        <begin position="5"/>
        <end position="32"/>
    </location>
</feature>
<evidence type="ECO:0000256" key="5">
    <source>
        <dbReference type="SAM" id="Phobius"/>
    </source>
</evidence>
<dbReference type="InterPro" id="IPR018649">
    <property type="entry name" value="SHOCT"/>
</dbReference>
<evidence type="ECO:0000256" key="3">
    <source>
        <dbReference type="ARBA" id="ARBA00022989"/>
    </source>
</evidence>
<evidence type="ECO:0000256" key="1">
    <source>
        <dbReference type="ARBA" id="ARBA00004141"/>
    </source>
</evidence>
<sequence>MTVTDELNRLQQLRDQGSLTEAEFDEAKRRVLNENSGAAGNTQHSPTGYGAAMNQSQDGMVHGIDEKTYCTLMHLSQLLIFSMLGVIVPIAMWLIGKEQSDLVRRHGNRMMNWLISELIYGMVIGVLCFFFIGILLIPVLAVVGILFPILAAIKANNNILWSYPGAIRFFDED</sequence>
<dbReference type="Pfam" id="PF09851">
    <property type="entry name" value="SHOCT"/>
    <property type="match status" value="1"/>
</dbReference>
<evidence type="ECO:0000256" key="4">
    <source>
        <dbReference type="ARBA" id="ARBA00023136"/>
    </source>
</evidence>
<keyword evidence="2 5" id="KW-0812">Transmembrane</keyword>
<feature type="transmembrane region" description="Helical" evidence="5">
    <location>
        <begin position="75"/>
        <end position="96"/>
    </location>
</feature>
<gene>
    <name evidence="7" type="ORF">QTN89_09995</name>
</gene>
<protein>
    <submittedName>
        <fullName evidence="7">DUF4870 domain-containing protein</fullName>
    </submittedName>
</protein>
<name>A0ABT7PHN6_9BACT</name>
<accession>A0ABT7PHN6</accession>
<dbReference type="Proteomes" id="UP001239462">
    <property type="component" value="Unassembled WGS sequence"/>
</dbReference>
<evidence type="ECO:0000313" key="8">
    <source>
        <dbReference type="Proteomes" id="UP001239462"/>
    </source>
</evidence>
<evidence type="ECO:0000259" key="6">
    <source>
        <dbReference type="Pfam" id="PF09851"/>
    </source>
</evidence>
<organism evidence="7 8">
    <name type="scientific">Roseiconus lacunae</name>
    <dbReference type="NCBI Taxonomy" id="2605694"/>
    <lineage>
        <taxon>Bacteria</taxon>
        <taxon>Pseudomonadati</taxon>
        <taxon>Planctomycetota</taxon>
        <taxon>Planctomycetia</taxon>
        <taxon>Pirellulales</taxon>
        <taxon>Pirellulaceae</taxon>
        <taxon>Roseiconus</taxon>
    </lineage>
</organism>